<dbReference type="AlphaFoldDB" id="A0A4Z2F2Q0"/>
<keyword evidence="3" id="KW-1185">Reference proteome</keyword>
<protein>
    <submittedName>
        <fullName evidence="2">Uncharacterized protein</fullName>
    </submittedName>
</protein>
<sequence length="106" mass="10912">MRPFVLRGPGPDPVLIRGQDRVRTGSGPGPRAPQHYDSGDNQCLREPERLRGVNVFPGLIVPPGGRGEGGGLEILSPKQQLAALCAAASSDAAPGEEGHGVDSAPV</sequence>
<feature type="region of interest" description="Disordered" evidence="1">
    <location>
        <begin position="1"/>
        <end position="42"/>
    </location>
</feature>
<name>A0A4Z2F2Q0_9TELE</name>
<evidence type="ECO:0000313" key="2">
    <source>
        <dbReference type="EMBL" id="TNN35193.1"/>
    </source>
</evidence>
<dbReference type="Proteomes" id="UP000314294">
    <property type="component" value="Unassembled WGS sequence"/>
</dbReference>
<organism evidence="2 3">
    <name type="scientific">Liparis tanakae</name>
    <name type="common">Tanaka's snailfish</name>
    <dbReference type="NCBI Taxonomy" id="230148"/>
    <lineage>
        <taxon>Eukaryota</taxon>
        <taxon>Metazoa</taxon>
        <taxon>Chordata</taxon>
        <taxon>Craniata</taxon>
        <taxon>Vertebrata</taxon>
        <taxon>Euteleostomi</taxon>
        <taxon>Actinopterygii</taxon>
        <taxon>Neopterygii</taxon>
        <taxon>Teleostei</taxon>
        <taxon>Neoteleostei</taxon>
        <taxon>Acanthomorphata</taxon>
        <taxon>Eupercaria</taxon>
        <taxon>Perciformes</taxon>
        <taxon>Cottioidei</taxon>
        <taxon>Cottales</taxon>
        <taxon>Liparidae</taxon>
        <taxon>Liparis</taxon>
    </lineage>
</organism>
<evidence type="ECO:0000313" key="3">
    <source>
        <dbReference type="Proteomes" id="UP000314294"/>
    </source>
</evidence>
<reference evidence="2 3" key="1">
    <citation type="submission" date="2019-03" db="EMBL/GenBank/DDBJ databases">
        <title>First draft genome of Liparis tanakae, snailfish: a comprehensive survey of snailfish specific genes.</title>
        <authorList>
            <person name="Kim W."/>
            <person name="Song I."/>
            <person name="Jeong J.-H."/>
            <person name="Kim D."/>
            <person name="Kim S."/>
            <person name="Ryu S."/>
            <person name="Song J.Y."/>
            <person name="Lee S.K."/>
        </authorList>
    </citation>
    <scope>NUCLEOTIDE SEQUENCE [LARGE SCALE GENOMIC DNA]</scope>
    <source>
        <tissue evidence="2">Muscle</tissue>
    </source>
</reference>
<accession>A0A4Z2F2Q0</accession>
<evidence type="ECO:0000256" key="1">
    <source>
        <dbReference type="SAM" id="MobiDB-lite"/>
    </source>
</evidence>
<proteinExistence type="predicted"/>
<gene>
    <name evidence="2" type="ORF">EYF80_054644</name>
</gene>
<comment type="caution">
    <text evidence="2">The sequence shown here is derived from an EMBL/GenBank/DDBJ whole genome shotgun (WGS) entry which is preliminary data.</text>
</comment>
<dbReference type="EMBL" id="SRLO01001814">
    <property type="protein sequence ID" value="TNN35193.1"/>
    <property type="molecule type" value="Genomic_DNA"/>
</dbReference>